<dbReference type="AlphaFoldDB" id="A0A0B2WM48"/>
<dbReference type="GO" id="GO:0006351">
    <property type="term" value="P:DNA-templated transcription"/>
    <property type="evidence" value="ECO:0007669"/>
    <property type="project" value="InterPro"/>
</dbReference>
<accession>A0A0B2WM48</accession>
<evidence type="ECO:0000256" key="3">
    <source>
        <dbReference type="ARBA" id="ARBA00023242"/>
    </source>
</evidence>
<name>A0A0B2WM48_METAS</name>
<gene>
    <name evidence="6" type="ORF">MAM_07622</name>
</gene>
<keyword evidence="2" id="KW-0479">Metal-binding</keyword>
<proteinExistence type="predicted"/>
<dbReference type="SMART" id="SM00906">
    <property type="entry name" value="Fungal_trans"/>
    <property type="match status" value="1"/>
</dbReference>
<protein>
    <submittedName>
        <fullName evidence="6">Transcription factor, fungi</fullName>
    </submittedName>
</protein>
<dbReference type="HOGENOM" id="CLU_598617_0_0_1"/>
<feature type="region of interest" description="Disordered" evidence="4">
    <location>
        <begin position="423"/>
        <end position="457"/>
    </location>
</feature>
<dbReference type="Proteomes" id="UP000030816">
    <property type="component" value="Unassembled WGS sequence"/>
</dbReference>
<organism evidence="6 7">
    <name type="scientific">Metarhizium album (strain ARSEF 1941)</name>
    <dbReference type="NCBI Taxonomy" id="1081103"/>
    <lineage>
        <taxon>Eukaryota</taxon>
        <taxon>Fungi</taxon>
        <taxon>Dikarya</taxon>
        <taxon>Ascomycota</taxon>
        <taxon>Pezizomycotina</taxon>
        <taxon>Sordariomycetes</taxon>
        <taxon>Hypocreomycetidae</taxon>
        <taxon>Hypocreales</taxon>
        <taxon>Clavicipitaceae</taxon>
        <taxon>Metarhizium</taxon>
    </lineage>
</organism>
<feature type="compositionally biased region" description="Pro residues" evidence="4">
    <location>
        <begin position="354"/>
        <end position="363"/>
    </location>
</feature>
<dbReference type="OrthoDB" id="435881at2759"/>
<dbReference type="InterPro" id="IPR050613">
    <property type="entry name" value="Sec_Metabolite_Reg"/>
</dbReference>
<comment type="caution">
    <text evidence="6">The sequence shown here is derived from an EMBL/GenBank/DDBJ whole genome shotgun (WGS) entry which is preliminary data.</text>
</comment>
<dbReference type="GeneID" id="63742077"/>
<feature type="region of interest" description="Disordered" evidence="4">
    <location>
        <begin position="345"/>
        <end position="365"/>
    </location>
</feature>
<evidence type="ECO:0000259" key="5">
    <source>
        <dbReference type="SMART" id="SM00906"/>
    </source>
</evidence>
<keyword evidence="7" id="KW-1185">Reference proteome</keyword>
<dbReference type="RefSeq" id="XP_040675633.1">
    <property type="nucleotide sequence ID" value="XM_040826420.1"/>
</dbReference>
<feature type="domain" description="Xylanolytic transcriptional activator regulatory" evidence="5">
    <location>
        <begin position="141"/>
        <end position="214"/>
    </location>
</feature>
<sequence>MTWPLGLGCSNVDLSLLHPTPEQFAVYWRLYKEKCYPIIRIFHLPTVEPVILHCQGQRDGMPRTVEALLFAIYFSTVVSLHREECLDKIGSEESTLIRIYKAGMEQALARARLFDTDQVTVLEAFVVFLCSRRNCCNLRLMWSLTSMVARLAHGMGIHRDGPHFGLSPFVTETRRRLWWVICVLECRAAEALGYHASTHTLNNDAQMPRNINDADFGPGTASPLASRGGFTEMAYVVIMFQATVVESHVLLFAGLPTAKWSWFCCSPVEWYAIAYILTELCVRTRGELVDRAWEAVTSVLEADRPTRPLPAAAAPGDMVLGPNSQPGSLSAFEYKRMNKLLRTARAGRRGRPQSPGPAMPSRPGPADLLVTAHRFNDGLISGAADPIPASVNHCDCDTSGREAVSADYVRDHLSDISHEHPFDGLLYGPSPSRADTLAEPPLPDYLSDKGPAPPDTL</sequence>
<comment type="subcellular location">
    <subcellularLocation>
        <location evidence="1">Nucleus</location>
    </subcellularLocation>
</comment>
<evidence type="ECO:0000256" key="1">
    <source>
        <dbReference type="ARBA" id="ARBA00004123"/>
    </source>
</evidence>
<dbReference type="EMBL" id="AZHE01000033">
    <property type="protein sequence ID" value="KHN94567.1"/>
    <property type="molecule type" value="Genomic_DNA"/>
</dbReference>
<evidence type="ECO:0000256" key="2">
    <source>
        <dbReference type="ARBA" id="ARBA00022723"/>
    </source>
</evidence>
<dbReference type="GO" id="GO:0003677">
    <property type="term" value="F:DNA binding"/>
    <property type="evidence" value="ECO:0007669"/>
    <property type="project" value="InterPro"/>
</dbReference>
<keyword evidence="3" id="KW-0539">Nucleus</keyword>
<dbReference type="STRING" id="1081103.A0A0B2WM48"/>
<dbReference type="InterPro" id="IPR007219">
    <property type="entry name" value="XnlR_reg_dom"/>
</dbReference>
<dbReference type="GO" id="GO:0005634">
    <property type="term" value="C:nucleus"/>
    <property type="evidence" value="ECO:0007669"/>
    <property type="project" value="UniProtKB-SubCell"/>
</dbReference>
<evidence type="ECO:0000256" key="4">
    <source>
        <dbReference type="SAM" id="MobiDB-lite"/>
    </source>
</evidence>
<evidence type="ECO:0000313" key="6">
    <source>
        <dbReference type="EMBL" id="KHN94567.1"/>
    </source>
</evidence>
<evidence type="ECO:0000313" key="7">
    <source>
        <dbReference type="Proteomes" id="UP000030816"/>
    </source>
</evidence>
<dbReference type="PANTHER" id="PTHR31001">
    <property type="entry name" value="UNCHARACTERIZED TRANSCRIPTIONAL REGULATORY PROTEIN"/>
    <property type="match status" value="1"/>
</dbReference>
<dbReference type="PANTHER" id="PTHR31001:SF50">
    <property type="entry name" value="ZN(II)2CYS6 TRANSCRIPTION FACTOR (EUROFUNG)"/>
    <property type="match status" value="1"/>
</dbReference>
<dbReference type="Pfam" id="PF04082">
    <property type="entry name" value="Fungal_trans"/>
    <property type="match status" value="1"/>
</dbReference>
<dbReference type="GO" id="GO:0008270">
    <property type="term" value="F:zinc ion binding"/>
    <property type="evidence" value="ECO:0007669"/>
    <property type="project" value="InterPro"/>
</dbReference>
<reference evidence="6 7" key="1">
    <citation type="journal article" date="2014" name="Proc. Natl. Acad. Sci. U.S.A.">
        <title>Trajectory and genomic determinants of fungal-pathogen speciation and host adaptation.</title>
        <authorList>
            <person name="Hu X."/>
            <person name="Xiao G."/>
            <person name="Zheng P."/>
            <person name="Shang Y."/>
            <person name="Su Y."/>
            <person name="Zhang X."/>
            <person name="Liu X."/>
            <person name="Zhan S."/>
            <person name="St Leger R.J."/>
            <person name="Wang C."/>
        </authorList>
    </citation>
    <scope>NUCLEOTIDE SEQUENCE [LARGE SCALE GENOMIC DNA]</scope>
    <source>
        <strain evidence="6 7">ARSEF 1941</strain>
    </source>
</reference>
<dbReference type="CDD" id="cd12148">
    <property type="entry name" value="fungal_TF_MHR"/>
    <property type="match status" value="1"/>
</dbReference>